<dbReference type="Proteomes" id="UP000265520">
    <property type="component" value="Unassembled WGS sequence"/>
</dbReference>
<name>A0A392QWG0_9FABA</name>
<accession>A0A392QWG0</accession>
<dbReference type="EMBL" id="LXQA010161823">
    <property type="protein sequence ID" value="MCI27856.1"/>
    <property type="molecule type" value="Genomic_DNA"/>
</dbReference>
<feature type="non-terminal residue" evidence="1">
    <location>
        <position position="1"/>
    </location>
</feature>
<proteinExistence type="predicted"/>
<comment type="caution">
    <text evidence="1">The sequence shown here is derived from an EMBL/GenBank/DDBJ whole genome shotgun (WGS) entry which is preliminary data.</text>
</comment>
<dbReference type="CDD" id="cd09272">
    <property type="entry name" value="RNase_HI_RT_Ty1"/>
    <property type="match status" value="1"/>
</dbReference>
<evidence type="ECO:0000313" key="1">
    <source>
        <dbReference type="EMBL" id="MCI27856.1"/>
    </source>
</evidence>
<keyword evidence="2" id="KW-1185">Reference proteome</keyword>
<evidence type="ECO:0000313" key="2">
    <source>
        <dbReference type="Proteomes" id="UP000265520"/>
    </source>
</evidence>
<sequence>IQLAKVPTLYCDNQSAVHIASNPVFHERTKHLHIDCHLVREKLLKGILKLLHVSTDDQIADFLTKVLPPPKFHDFISKLNMINIYHAKLEGEC</sequence>
<reference evidence="1 2" key="1">
    <citation type="journal article" date="2018" name="Front. Plant Sci.">
        <title>Red Clover (Trifolium pratense) and Zigzag Clover (T. medium) - A Picture of Genomic Similarities and Differences.</title>
        <authorList>
            <person name="Dluhosova J."/>
            <person name="Istvanek J."/>
            <person name="Nedelnik J."/>
            <person name="Repkova J."/>
        </authorList>
    </citation>
    <scope>NUCLEOTIDE SEQUENCE [LARGE SCALE GENOMIC DNA]</scope>
    <source>
        <strain evidence="2">cv. 10/8</strain>
        <tissue evidence="1">Leaf</tissue>
    </source>
</reference>
<organism evidence="1 2">
    <name type="scientific">Trifolium medium</name>
    <dbReference type="NCBI Taxonomy" id="97028"/>
    <lineage>
        <taxon>Eukaryota</taxon>
        <taxon>Viridiplantae</taxon>
        <taxon>Streptophyta</taxon>
        <taxon>Embryophyta</taxon>
        <taxon>Tracheophyta</taxon>
        <taxon>Spermatophyta</taxon>
        <taxon>Magnoliopsida</taxon>
        <taxon>eudicotyledons</taxon>
        <taxon>Gunneridae</taxon>
        <taxon>Pentapetalae</taxon>
        <taxon>rosids</taxon>
        <taxon>fabids</taxon>
        <taxon>Fabales</taxon>
        <taxon>Fabaceae</taxon>
        <taxon>Papilionoideae</taxon>
        <taxon>50 kb inversion clade</taxon>
        <taxon>NPAAA clade</taxon>
        <taxon>Hologalegina</taxon>
        <taxon>IRL clade</taxon>
        <taxon>Trifolieae</taxon>
        <taxon>Trifolium</taxon>
    </lineage>
</organism>
<dbReference type="AlphaFoldDB" id="A0A392QWG0"/>
<protein>
    <submittedName>
        <fullName evidence="1">Copia protein</fullName>
    </submittedName>
</protein>